<feature type="transmembrane region" description="Helical" evidence="1">
    <location>
        <begin position="195"/>
        <end position="216"/>
    </location>
</feature>
<dbReference type="KEGG" id="sgp:SpiGrapes_0663"/>
<feature type="transmembrane region" description="Helical" evidence="1">
    <location>
        <begin position="492"/>
        <end position="515"/>
    </location>
</feature>
<feature type="transmembrane region" description="Helical" evidence="1">
    <location>
        <begin position="263"/>
        <end position="283"/>
    </location>
</feature>
<organism evidence="2 3">
    <name type="scientific">Sphaerochaeta pleomorpha (strain ATCC BAA-1885 / DSM 22778 / Grapes)</name>
    <dbReference type="NCBI Taxonomy" id="158190"/>
    <lineage>
        <taxon>Bacteria</taxon>
        <taxon>Pseudomonadati</taxon>
        <taxon>Spirochaetota</taxon>
        <taxon>Spirochaetia</taxon>
        <taxon>Spirochaetales</taxon>
        <taxon>Sphaerochaetaceae</taxon>
        <taxon>Sphaerochaeta</taxon>
    </lineage>
</organism>
<feature type="transmembrane region" description="Helical" evidence="1">
    <location>
        <begin position="447"/>
        <end position="471"/>
    </location>
</feature>
<name>G8QY00_SPHPG</name>
<reference evidence="2 3" key="1">
    <citation type="submission" date="2011-11" db="EMBL/GenBank/DDBJ databases">
        <title>Complete sequence of Spirochaeta sp. grapes.</title>
        <authorList>
            <consortium name="US DOE Joint Genome Institute"/>
            <person name="Lucas S."/>
            <person name="Han J."/>
            <person name="Lapidus A."/>
            <person name="Cheng J.-F."/>
            <person name="Goodwin L."/>
            <person name="Pitluck S."/>
            <person name="Peters L."/>
            <person name="Ovchinnikova G."/>
            <person name="Munk A.C."/>
            <person name="Detter J.C."/>
            <person name="Han C."/>
            <person name="Tapia R."/>
            <person name="Land M."/>
            <person name="Hauser L."/>
            <person name="Kyrpides N."/>
            <person name="Ivanova N."/>
            <person name="Pagani I."/>
            <person name="Ritalahtilisa K."/>
            <person name="Loeffler F."/>
            <person name="Woyke T."/>
        </authorList>
    </citation>
    <scope>NUCLEOTIDE SEQUENCE [LARGE SCALE GENOMIC DNA]</scope>
    <source>
        <strain evidence="3">ATCC BAA-1885 / DSM 22778 / Grapes</strain>
    </source>
</reference>
<sequence>MRWSIVWTLVQAFFQGTKPVATYISRIVNKRDNLGGKILQIFLMLLLGFSFLVFEGMFAVNFYSYQVMGMMIDIPDLGMFVACFTGFMFLMVFSFSSVTSILYRGKDEPMVISFPVTEKEMVASRLAIAYLGNVATYAFVIFPALVASSLVKGVTPALVGGGILLLITGPLLPLSLGIFISSITLRITRGKRHMLFEQIVSLTLVVALMLAMTGSFSRNLSPGDTFAIDYQSMLANSAEILRRIYQALPLFAWQGRVVFQPVYIAPILLGSLAIGGLLVIFVAKGFNRCFSFAQGNQIRHRQRISQKPVKSTGLTASLMRRELECIFSSSAFTFELAGELFIPVILLGVYALSGVLSEMESLSVQLSSSPYFRYILFLIISLFSNISMLSSTSVSRQGAMFEMDRTYPIEASQIVRSKLLLHLVLVFCTNILYLIVSLAYFDLPMFNLLWMTPLSLGIILCCAAFGLGLDYGHPLLDWTIARQAVKSNLNGLFAMVFSLVVIVLEALFLVAPLYLGFKEGLGIVLALFAIGIFASLSLKFSIKKASEALKPR</sequence>
<dbReference type="EMBL" id="CP003155">
    <property type="protein sequence ID" value="AEV28505.1"/>
    <property type="molecule type" value="Genomic_DNA"/>
</dbReference>
<feature type="transmembrane region" description="Helical" evidence="1">
    <location>
        <begin position="158"/>
        <end position="183"/>
    </location>
</feature>
<feature type="transmembrane region" description="Helical" evidence="1">
    <location>
        <begin position="419"/>
        <end position="441"/>
    </location>
</feature>
<feature type="transmembrane region" description="Helical" evidence="1">
    <location>
        <begin position="41"/>
        <end position="65"/>
    </location>
</feature>
<accession>G8QY00</accession>
<dbReference type="AlphaFoldDB" id="G8QY00"/>
<feature type="transmembrane region" description="Helical" evidence="1">
    <location>
        <begin position="371"/>
        <end position="390"/>
    </location>
</feature>
<keyword evidence="1" id="KW-1133">Transmembrane helix</keyword>
<evidence type="ECO:0000313" key="2">
    <source>
        <dbReference type="EMBL" id="AEV28505.1"/>
    </source>
</evidence>
<keyword evidence="3" id="KW-1185">Reference proteome</keyword>
<dbReference type="RefSeq" id="WP_014269354.1">
    <property type="nucleotide sequence ID" value="NC_016633.1"/>
</dbReference>
<feature type="transmembrane region" description="Helical" evidence="1">
    <location>
        <begin position="77"/>
        <end position="103"/>
    </location>
</feature>
<evidence type="ECO:0000313" key="3">
    <source>
        <dbReference type="Proteomes" id="UP000005632"/>
    </source>
</evidence>
<proteinExistence type="predicted"/>
<dbReference type="STRING" id="158190.SpiGrapes_0663"/>
<protein>
    <recommendedName>
        <fullName evidence="4">ABC-2 type transport system permease protein</fullName>
    </recommendedName>
</protein>
<keyword evidence="1" id="KW-0472">Membrane</keyword>
<dbReference type="Proteomes" id="UP000005632">
    <property type="component" value="Chromosome"/>
</dbReference>
<feature type="transmembrane region" description="Helical" evidence="1">
    <location>
        <begin position="521"/>
        <end position="542"/>
    </location>
</feature>
<feature type="transmembrane region" description="Helical" evidence="1">
    <location>
        <begin position="326"/>
        <end position="351"/>
    </location>
</feature>
<gene>
    <name evidence="2" type="ordered locus">SpiGrapes_0663</name>
</gene>
<keyword evidence="1" id="KW-0812">Transmembrane</keyword>
<dbReference type="HOGENOM" id="CLU_480522_0_0_12"/>
<evidence type="ECO:0008006" key="4">
    <source>
        <dbReference type="Google" id="ProtNLM"/>
    </source>
</evidence>
<feature type="transmembrane region" description="Helical" evidence="1">
    <location>
        <begin position="124"/>
        <end position="146"/>
    </location>
</feature>
<dbReference type="OrthoDB" id="370547at2"/>
<evidence type="ECO:0000256" key="1">
    <source>
        <dbReference type="SAM" id="Phobius"/>
    </source>
</evidence>